<feature type="binding site" evidence="12">
    <location>
        <begin position="101"/>
        <end position="103"/>
    </location>
    <ligand>
        <name>ATP</name>
        <dbReference type="ChEBI" id="CHEBI:30616"/>
    </ligand>
</feature>
<dbReference type="RefSeq" id="XP_008719705.1">
    <property type="nucleotide sequence ID" value="XM_008721483.1"/>
</dbReference>
<dbReference type="Proteomes" id="UP000030752">
    <property type="component" value="Unassembled WGS sequence"/>
</dbReference>
<keyword evidence="6 13" id="KW-0479">Metal-binding</keyword>
<evidence type="ECO:0000256" key="13">
    <source>
        <dbReference type="PIRSR" id="PIRSR018425-2"/>
    </source>
</evidence>
<evidence type="ECO:0000256" key="12">
    <source>
        <dbReference type="PIRSR" id="PIRSR018425-1"/>
    </source>
</evidence>
<dbReference type="SUPFAM" id="SSF81631">
    <property type="entry name" value="PAP/OAS1 substrate-binding domain"/>
    <property type="match status" value="1"/>
</dbReference>
<dbReference type="PANTHER" id="PTHR10682">
    <property type="entry name" value="POLY A POLYMERASE"/>
    <property type="match status" value="1"/>
</dbReference>
<reference evidence="18 19" key="1">
    <citation type="submission" date="2013-03" db="EMBL/GenBank/DDBJ databases">
        <title>The Genome Sequence of Phialophora europaea CBS 101466.</title>
        <authorList>
            <consortium name="The Broad Institute Genomics Platform"/>
            <person name="Cuomo C."/>
            <person name="de Hoog S."/>
            <person name="Gorbushina A."/>
            <person name="Walker B."/>
            <person name="Young S.K."/>
            <person name="Zeng Q."/>
            <person name="Gargeya S."/>
            <person name="Fitzgerald M."/>
            <person name="Haas B."/>
            <person name="Abouelleil A."/>
            <person name="Allen A.W."/>
            <person name="Alvarado L."/>
            <person name="Arachchi H.M."/>
            <person name="Berlin A.M."/>
            <person name="Chapman S.B."/>
            <person name="Gainer-Dewar J."/>
            <person name="Goldberg J."/>
            <person name="Griggs A."/>
            <person name="Gujja S."/>
            <person name="Hansen M."/>
            <person name="Howarth C."/>
            <person name="Imamovic A."/>
            <person name="Ireland A."/>
            <person name="Larimer J."/>
            <person name="McCowan C."/>
            <person name="Murphy C."/>
            <person name="Pearson M."/>
            <person name="Poon T.W."/>
            <person name="Priest M."/>
            <person name="Roberts A."/>
            <person name="Saif S."/>
            <person name="Shea T."/>
            <person name="Sisk P."/>
            <person name="Sykes S."/>
            <person name="Wortman J."/>
            <person name="Nusbaum C."/>
            <person name="Birren B."/>
        </authorList>
    </citation>
    <scope>NUCLEOTIDE SEQUENCE [LARGE SCALE GENOMIC DNA]</scope>
    <source>
        <strain evidence="18 19">CBS 101466</strain>
    </source>
</reference>
<dbReference type="GO" id="GO:0033621">
    <property type="term" value="P:nuclear mRNA surveillance of meiosis-specific transcripts"/>
    <property type="evidence" value="ECO:0007669"/>
    <property type="project" value="EnsemblFungi"/>
</dbReference>
<dbReference type="Pfam" id="PF04928">
    <property type="entry name" value="PAP_central"/>
    <property type="match status" value="1"/>
</dbReference>
<dbReference type="GO" id="GO:0046872">
    <property type="term" value="F:metal ion binding"/>
    <property type="evidence" value="ECO:0007669"/>
    <property type="project" value="UniProtKB-KW"/>
</dbReference>
<dbReference type="HOGENOM" id="CLU_011511_4_1_1"/>
<comment type="cofactor">
    <cofactor evidence="1">
        <name>Mn(2+)</name>
        <dbReference type="ChEBI" id="CHEBI:29035"/>
    </cofactor>
</comment>
<dbReference type="Pfam" id="PF04926">
    <property type="entry name" value="PAP_RNA-bind"/>
    <property type="match status" value="1"/>
</dbReference>
<organism evidence="18 19">
    <name type="scientific">Cyphellophora europaea (strain CBS 101466)</name>
    <name type="common">Phialophora europaea</name>
    <dbReference type="NCBI Taxonomy" id="1220924"/>
    <lineage>
        <taxon>Eukaryota</taxon>
        <taxon>Fungi</taxon>
        <taxon>Dikarya</taxon>
        <taxon>Ascomycota</taxon>
        <taxon>Pezizomycotina</taxon>
        <taxon>Eurotiomycetes</taxon>
        <taxon>Chaetothyriomycetidae</taxon>
        <taxon>Chaetothyriales</taxon>
        <taxon>Cyphellophoraceae</taxon>
        <taxon>Cyphellophora</taxon>
    </lineage>
</organism>
<dbReference type="Gene3D" id="1.10.1410.10">
    <property type="match status" value="1"/>
</dbReference>
<comment type="cofactor">
    <cofactor evidence="13">
        <name>Mg(2+)</name>
        <dbReference type="ChEBI" id="CHEBI:18420"/>
    </cofactor>
    <text evidence="13">Binds 2 magnesium ions. Also active with manganese.</text>
</comment>
<dbReference type="PANTHER" id="PTHR10682:SF10">
    <property type="entry name" value="POLYNUCLEOTIDE ADENYLYLTRANSFERASE"/>
    <property type="match status" value="1"/>
</dbReference>
<dbReference type="AlphaFoldDB" id="W2RLZ9"/>
<evidence type="ECO:0000259" key="17">
    <source>
        <dbReference type="Pfam" id="PF20750"/>
    </source>
</evidence>
<dbReference type="Gene3D" id="3.30.460.10">
    <property type="entry name" value="Beta Polymerase, domain 2"/>
    <property type="match status" value="1"/>
</dbReference>
<feature type="domain" description="Poly(A) polymerase nucleotidyltransferase" evidence="17">
    <location>
        <begin position="9"/>
        <end position="205"/>
    </location>
</feature>
<dbReference type="VEuPathDB" id="FungiDB:HMPREF1541_07158"/>
<evidence type="ECO:0000256" key="4">
    <source>
        <dbReference type="ARBA" id="ARBA00022664"/>
    </source>
</evidence>
<accession>W2RLZ9</accession>
<evidence type="ECO:0000259" key="15">
    <source>
        <dbReference type="Pfam" id="PF04926"/>
    </source>
</evidence>
<evidence type="ECO:0000256" key="11">
    <source>
        <dbReference type="PIRNR" id="PIRNR018425"/>
    </source>
</evidence>
<name>W2RLZ9_CYPE1</name>
<dbReference type="GO" id="GO:0005524">
    <property type="term" value="F:ATP binding"/>
    <property type="evidence" value="ECO:0007669"/>
    <property type="project" value="UniProtKB-UniRule"/>
</dbReference>
<dbReference type="GO" id="GO:1990817">
    <property type="term" value="F:poly(A) RNA polymerase activity"/>
    <property type="evidence" value="ECO:0007669"/>
    <property type="project" value="UniProtKB-UniRule"/>
</dbReference>
<feature type="domain" description="Poly(A) polymerase central" evidence="16">
    <location>
        <begin position="211"/>
        <end position="356"/>
    </location>
</feature>
<dbReference type="FunCoup" id="W2RLZ9">
    <property type="interactions" value="968"/>
</dbReference>
<comment type="catalytic activity">
    <reaction evidence="11">
        <text>RNA(n) + ATP = RNA(n)-3'-adenine ribonucleotide + diphosphate</text>
        <dbReference type="Rhea" id="RHEA:11332"/>
        <dbReference type="Rhea" id="RHEA-COMP:14527"/>
        <dbReference type="Rhea" id="RHEA-COMP:17347"/>
        <dbReference type="ChEBI" id="CHEBI:30616"/>
        <dbReference type="ChEBI" id="CHEBI:33019"/>
        <dbReference type="ChEBI" id="CHEBI:140395"/>
        <dbReference type="ChEBI" id="CHEBI:173115"/>
        <dbReference type="EC" id="2.7.7.19"/>
    </reaction>
</comment>
<evidence type="ECO:0000256" key="1">
    <source>
        <dbReference type="ARBA" id="ARBA00001936"/>
    </source>
</evidence>
<dbReference type="GO" id="GO:0005847">
    <property type="term" value="C:mRNA cleavage and polyadenylation specificity factor complex"/>
    <property type="evidence" value="ECO:0007669"/>
    <property type="project" value="EnsemblFungi"/>
</dbReference>
<dbReference type="eggNOG" id="KOG2245">
    <property type="taxonomic scope" value="Eukaryota"/>
</dbReference>
<feature type="binding site" evidence="12">
    <location>
        <begin position="238"/>
        <end position="239"/>
    </location>
    <ligand>
        <name>ATP</name>
        <dbReference type="ChEBI" id="CHEBI:30616"/>
    </ligand>
</feature>
<dbReference type="SUPFAM" id="SSF55003">
    <property type="entry name" value="PAP/Archaeal CCA-adding enzyme, C-terminal domain"/>
    <property type="match status" value="1"/>
</dbReference>
<dbReference type="GO" id="GO:0003723">
    <property type="term" value="F:RNA binding"/>
    <property type="evidence" value="ECO:0007669"/>
    <property type="project" value="UniProtKB-UniRule"/>
</dbReference>
<evidence type="ECO:0000256" key="5">
    <source>
        <dbReference type="ARBA" id="ARBA00022679"/>
    </source>
</evidence>
<keyword evidence="4 11" id="KW-0507">mRNA processing</keyword>
<dbReference type="InterPro" id="IPR011068">
    <property type="entry name" value="NuclTrfase_I-like_C"/>
</dbReference>
<protein>
    <recommendedName>
        <fullName evidence="11">Poly(A) polymerase</fullName>
        <ecNumber evidence="11">2.7.7.19</ecNumber>
    </recommendedName>
</protein>
<keyword evidence="7 11" id="KW-0547">Nucleotide-binding</keyword>
<dbReference type="Gene3D" id="3.30.70.590">
    <property type="entry name" value="Poly(A) polymerase predicted RNA binding domain"/>
    <property type="match status" value="1"/>
</dbReference>
<feature type="binding site" evidence="13">
    <location>
        <position position="158"/>
    </location>
    <ligand>
        <name>Mg(2+)</name>
        <dbReference type="ChEBI" id="CHEBI:18420"/>
        <label>2</label>
        <note>catalytic</note>
    </ligand>
</feature>
<feature type="region of interest" description="Disordered" evidence="14">
    <location>
        <begin position="1"/>
        <end position="22"/>
    </location>
</feature>
<dbReference type="InterPro" id="IPR007010">
    <property type="entry name" value="PolA_pol_RNA-bd_dom"/>
</dbReference>
<evidence type="ECO:0000256" key="3">
    <source>
        <dbReference type="ARBA" id="ARBA00010912"/>
    </source>
</evidence>
<feature type="binding site" evidence="13">
    <location>
        <position position="103"/>
    </location>
    <ligand>
        <name>Mg(2+)</name>
        <dbReference type="ChEBI" id="CHEBI:18420"/>
        <label>2</label>
        <note>catalytic</note>
    </ligand>
</feature>
<feature type="binding site" evidence="12">
    <location>
        <position position="229"/>
    </location>
    <ligand>
        <name>ATP</name>
        <dbReference type="ChEBI" id="CHEBI:30616"/>
    </ligand>
</feature>
<dbReference type="InterPro" id="IPR007012">
    <property type="entry name" value="PolA_pol_cen_dom"/>
</dbReference>
<evidence type="ECO:0000256" key="10">
    <source>
        <dbReference type="ARBA" id="ARBA00023242"/>
    </source>
</evidence>
<dbReference type="GeneID" id="19974497"/>
<dbReference type="InterPro" id="IPR048840">
    <property type="entry name" value="PolA_pol_NTPase"/>
</dbReference>
<dbReference type="SUPFAM" id="SSF81301">
    <property type="entry name" value="Nucleotidyltransferase"/>
    <property type="match status" value="1"/>
</dbReference>
<evidence type="ECO:0000256" key="2">
    <source>
        <dbReference type="ARBA" id="ARBA00004123"/>
    </source>
</evidence>
<evidence type="ECO:0000313" key="19">
    <source>
        <dbReference type="Proteomes" id="UP000030752"/>
    </source>
</evidence>
<dbReference type="FunFam" id="1.10.1410.10:FF:000001">
    <property type="entry name" value="Putative poly(A) polymerase gamma"/>
    <property type="match status" value="1"/>
</dbReference>
<dbReference type="GO" id="GO:0033620">
    <property type="term" value="C:Mei2 nuclear dot complex"/>
    <property type="evidence" value="ECO:0007669"/>
    <property type="project" value="EnsemblFungi"/>
</dbReference>
<keyword evidence="8 11" id="KW-0067">ATP-binding</keyword>
<keyword evidence="9 13" id="KW-0460">Magnesium</keyword>
<feature type="compositionally biased region" description="Low complexity" evidence="14">
    <location>
        <begin position="585"/>
        <end position="596"/>
    </location>
</feature>
<sequence>MASASKQYGVSPPISTALPEQNDVEKNAELVEELKRENNYETQDETKKRMATLGTLQRCVIEFVKEVSRSQRLPESQIAQFGGKVYPYGSYRLGVYGPGSDIDTLAVAPRHIKRADFFEHFPNILRRMVPESSIGYLIPVVDAFVPIIKMLLNDIEIDLIFASIETLSTIPKDLSLNDNKLLDGMDQASIRAITGPRVTDEILAQIPEAKTFRTALRAIKLWAQRRAVYANIVGYPGGVAWAMLVARVCQLYPHAVGATIVHKFFFVMKDWKWPIPVMLKEIEQGNGKEKVWNPQIYPGDRKNIMPIITPAYPSMCSTYNISKSGKAVILRELERGSKITQEIFFGKGKWSDLFQKHTFFTKDHKYYLSVIVSAKDPDQVKAWGGMVESKVRVLVMQLELQNDQISLARPFVKGFSRAHHCDDDAQRMEVRKGSMKYKVEQTKIVENGNPGLVVDGDATGASGGDSPTPGGNFNTYTFYIGIDLTPQAQKNLNISAAISYFKNVCQGWQSYDPNLHFIDAVPVKAHELPDDLFDKKLGETKPVKPVKKIFKQQKPLARGTEEAENLVNGDSKRQKTGTETPTPAPTQSQTPTPAAA</sequence>
<dbReference type="OrthoDB" id="412748at2759"/>
<feature type="binding site" evidence="13">
    <location>
        <position position="103"/>
    </location>
    <ligand>
        <name>Mg(2+)</name>
        <dbReference type="ChEBI" id="CHEBI:18420"/>
        <label>1</label>
        <note>catalytic</note>
    </ligand>
</feature>
<dbReference type="InParanoid" id="W2RLZ9"/>
<dbReference type="GO" id="GO:0005829">
    <property type="term" value="C:cytosol"/>
    <property type="evidence" value="ECO:0007669"/>
    <property type="project" value="EnsemblFungi"/>
</dbReference>
<dbReference type="InterPro" id="IPR014492">
    <property type="entry name" value="PolyA_polymerase"/>
</dbReference>
<dbReference type="Pfam" id="PF20750">
    <property type="entry name" value="PAP_NTPase"/>
    <property type="match status" value="1"/>
</dbReference>
<evidence type="ECO:0000256" key="7">
    <source>
        <dbReference type="ARBA" id="ARBA00022741"/>
    </source>
</evidence>
<keyword evidence="19" id="KW-1185">Reference proteome</keyword>
<feature type="binding site" evidence="13">
    <location>
        <position position="101"/>
    </location>
    <ligand>
        <name>Mg(2+)</name>
        <dbReference type="ChEBI" id="CHEBI:18420"/>
        <label>1</label>
        <note>catalytic</note>
    </ligand>
</feature>
<keyword evidence="10 11" id="KW-0539">Nucleus</keyword>
<evidence type="ECO:0000256" key="6">
    <source>
        <dbReference type="ARBA" id="ARBA00022723"/>
    </source>
</evidence>
<dbReference type="CDD" id="cd05402">
    <property type="entry name" value="NT_PAP_TUTase"/>
    <property type="match status" value="1"/>
</dbReference>
<gene>
    <name evidence="18" type="ORF">HMPREF1541_07158</name>
</gene>
<dbReference type="FunFam" id="3.30.460.10:FF:000002">
    <property type="entry name" value="Poly(A) polymerase alpha, putative"/>
    <property type="match status" value="1"/>
</dbReference>
<dbReference type="GO" id="GO:1990251">
    <property type="term" value="C:nuclear exosome focus"/>
    <property type="evidence" value="ECO:0007669"/>
    <property type="project" value="EnsemblFungi"/>
</dbReference>
<dbReference type="GO" id="GO:0071920">
    <property type="term" value="C:cleavage body"/>
    <property type="evidence" value="ECO:0007669"/>
    <property type="project" value="EnsemblFungi"/>
</dbReference>
<dbReference type="PIRSF" id="PIRSF018425">
    <property type="entry name" value="PolyA_polymerase"/>
    <property type="match status" value="1"/>
</dbReference>
<evidence type="ECO:0000256" key="8">
    <source>
        <dbReference type="ARBA" id="ARBA00022840"/>
    </source>
</evidence>
<evidence type="ECO:0000256" key="14">
    <source>
        <dbReference type="SAM" id="MobiDB-lite"/>
    </source>
</evidence>
<feature type="domain" description="Poly(A) polymerase RNA-binding" evidence="15">
    <location>
        <begin position="358"/>
        <end position="543"/>
    </location>
</feature>
<keyword evidence="5 11" id="KW-0808">Transferase</keyword>
<dbReference type="EMBL" id="KB822723">
    <property type="protein sequence ID" value="ETN37536.1"/>
    <property type="molecule type" value="Genomic_DNA"/>
</dbReference>
<evidence type="ECO:0000313" key="18">
    <source>
        <dbReference type="EMBL" id="ETN37536.1"/>
    </source>
</evidence>
<comment type="similarity">
    <text evidence="3 11">Belongs to the poly(A) polymerase family.</text>
</comment>
<dbReference type="STRING" id="1220924.W2RLZ9"/>
<evidence type="ECO:0000259" key="16">
    <source>
        <dbReference type="Pfam" id="PF04928"/>
    </source>
</evidence>
<comment type="subcellular location">
    <subcellularLocation>
        <location evidence="2 11">Nucleus</location>
    </subcellularLocation>
</comment>
<dbReference type="GO" id="GO:0180010">
    <property type="term" value="P:co-transcriptional mRNA 3'-end processing, cleavage and polyadenylation pathway"/>
    <property type="evidence" value="ECO:0007669"/>
    <property type="project" value="EnsemblFungi"/>
</dbReference>
<feature type="binding site" evidence="12">
    <location>
        <position position="158"/>
    </location>
    <ligand>
        <name>ATP</name>
        <dbReference type="ChEBI" id="CHEBI:30616"/>
    </ligand>
</feature>
<feature type="region of interest" description="Disordered" evidence="14">
    <location>
        <begin position="544"/>
        <end position="596"/>
    </location>
</feature>
<feature type="binding site" evidence="12">
    <location>
        <position position="220"/>
    </location>
    <ligand>
        <name>ATP</name>
        <dbReference type="ChEBI" id="CHEBI:30616"/>
    </ligand>
</feature>
<dbReference type="InterPro" id="IPR043519">
    <property type="entry name" value="NT_sf"/>
</dbReference>
<evidence type="ECO:0000256" key="9">
    <source>
        <dbReference type="ARBA" id="ARBA00022842"/>
    </source>
</evidence>
<proteinExistence type="inferred from homology"/>
<comment type="function">
    <text evidence="11">Polymerase that creates the 3'-poly(A) tail of mRNA's.</text>
</comment>
<feature type="binding site" evidence="13">
    <location>
        <position position="101"/>
    </location>
    <ligand>
        <name>Mg(2+)</name>
        <dbReference type="ChEBI" id="CHEBI:18420"/>
        <label>2</label>
        <note>catalytic</note>
    </ligand>
</feature>
<dbReference type="EC" id="2.7.7.19" evidence="11"/>